<evidence type="ECO:0008006" key="3">
    <source>
        <dbReference type="Google" id="ProtNLM"/>
    </source>
</evidence>
<proteinExistence type="predicted"/>
<reference evidence="2" key="1">
    <citation type="submission" date="2022-10" db="EMBL/GenBank/DDBJ databases">
        <title>The complete genomes of actinobacterial strains from the NBC collection.</title>
        <authorList>
            <person name="Joergensen T.S."/>
            <person name="Alvarez Arevalo M."/>
            <person name="Sterndorff E.B."/>
            <person name="Faurdal D."/>
            <person name="Vuksanovic O."/>
            <person name="Mourched A.-S."/>
            <person name="Charusanti P."/>
            <person name="Shaw S."/>
            <person name="Blin K."/>
            <person name="Weber T."/>
        </authorList>
    </citation>
    <scope>NUCLEOTIDE SEQUENCE</scope>
    <source>
        <strain evidence="2">NBC 00180</strain>
    </source>
</reference>
<gene>
    <name evidence="2" type="ORF">OG477_05230</name>
</gene>
<dbReference type="EMBL" id="CP108140">
    <property type="protein sequence ID" value="WTP92448.1"/>
    <property type="molecule type" value="Genomic_DNA"/>
</dbReference>
<accession>A0AAU1ID84</accession>
<protein>
    <recommendedName>
        <fullName evidence="3">Anhydro-N-acetylmuramic acid kinase</fullName>
    </recommendedName>
</protein>
<sequence>MRVIGLMSGTSHDAIDAAAADLNLVGDSLVPKARGLMNMAHAEASRHAPAAAAVRADRELCDGPPGGHHTPAKTPKPKRKAS</sequence>
<evidence type="ECO:0000256" key="1">
    <source>
        <dbReference type="SAM" id="MobiDB-lite"/>
    </source>
</evidence>
<dbReference type="AlphaFoldDB" id="A0AAU1ID84"/>
<dbReference type="Gene3D" id="3.30.420.40">
    <property type="match status" value="1"/>
</dbReference>
<organism evidence="2">
    <name type="scientific">Streptomyces sp. NBC_00180</name>
    <dbReference type="NCBI Taxonomy" id="2903632"/>
    <lineage>
        <taxon>Bacteria</taxon>
        <taxon>Bacillati</taxon>
        <taxon>Actinomycetota</taxon>
        <taxon>Actinomycetes</taxon>
        <taxon>Kitasatosporales</taxon>
        <taxon>Streptomycetaceae</taxon>
        <taxon>Streptomyces</taxon>
    </lineage>
</organism>
<name>A0AAU1ID84_9ACTN</name>
<feature type="region of interest" description="Disordered" evidence="1">
    <location>
        <begin position="58"/>
        <end position="82"/>
    </location>
</feature>
<evidence type="ECO:0000313" key="2">
    <source>
        <dbReference type="EMBL" id="WTP92448.1"/>
    </source>
</evidence>